<evidence type="ECO:0000256" key="1">
    <source>
        <dbReference type="SAM" id="MobiDB-lite"/>
    </source>
</evidence>
<reference evidence="2" key="1">
    <citation type="submission" date="2022-10" db="EMBL/GenBank/DDBJ databases">
        <title>Puccinia triticina Genome sequencing and assembly.</title>
        <authorList>
            <person name="Li C."/>
        </authorList>
    </citation>
    <scope>NUCLEOTIDE SEQUENCE</scope>
    <source>
        <strain evidence="2">Pt15</strain>
    </source>
</reference>
<organism evidence="2 3">
    <name type="scientific">Puccinia triticina</name>
    <dbReference type="NCBI Taxonomy" id="208348"/>
    <lineage>
        <taxon>Eukaryota</taxon>
        <taxon>Fungi</taxon>
        <taxon>Dikarya</taxon>
        <taxon>Basidiomycota</taxon>
        <taxon>Pucciniomycotina</taxon>
        <taxon>Pucciniomycetes</taxon>
        <taxon>Pucciniales</taxon>
        <taxon>Pucciniaceae</taxon>
        <taxon>Puccinia</taxon>
    </lineage>
</organism>
<dbReference type="EMBL" id="CP110430">
    <property type="protein sequence ID" value="WAQ88639.1"/>
    <property type="molecule type" value="Genomic_DNA"/>
</dbReference>
<dbReference type="Proteomes" id="UP001164743">
    <property type="component" value="Chromosome 10A"/>
</dbReference>
<dbReference type="RefSeq" id="XP_053024194.1">
    <property type="nucleotide sequence ID" value="XM_053160780.1"/>
</dbReference>
<protein>
    <submittedName>
        <fullName evidence="2">Uncharacterized protein</fullName>
    </submittedName>
</protein>
<sequence length="135" mass="15167">MSACADKKHSDTENPLYYSGDNGNVEQPLRAHFKNNGDRAVGVPTPEEPLAAYRVSDYGAGPRAEGRLGFACDLAFWLSFEAVLGENPRLNYRWRAATRHKVCRHTLHLWTTSPHCARFPLEKEAAHCCTLEFCC</sequence>
<accession>A0ABY7CTQ3</accession>
<keyword evidence="3" id="KW-1185">Reference proteome</keyword>
<proteinExistence type="predicted"/>
<evidence type="ECO:0000313" key="3">
    <source>
        <dbReference type="Proteomes" id="UP001164743"/>
    </source>
</evidence>
<evidence type="ECO:0000313" key="2">
    <source>
        <dbReference type="EMBL" id="WAQ88639.1"/>
    </source>
</evidence>
<feature type="region of interest" description="Disordered" evidence="1">
    <location>
        <begin position="1"/>
        <end position="20"/>
    </location>
</feature>
<gene>
    <name evidence="2" type="ORF">PtA15_10A58</name>
</gene>
<feature type="compositionally biased region" description="Basic and acidic residues" evidence="1">
    <location>
        <begin position="1"/>
        <end position="12"/>
    </location>
</feature>
<name>A0ABY7CTQ3_9BASI</name>
<dbReference type="GeneID" id="77801664"/>